<feature type="compositionally biased region" description="Basic and acidic residues" evidence="1">
    <location>
        <begin position="769"/>
        <end position="790"/>
    </location>
</feature>
<reference evidence="2 3" key="1">
    <citation type="submission" date="2014-07" db="EMBL/GenBank/DDBJ databases">
        <authorList>
            <person name="Sibley D."/>
            <person name="Venepally P."/>
            <person name="Karamycheva S."/>
            <person name="Hadjithomas M."/>
            <person name="Khan A."/>
            <person name="Brunk B."/>
            <person name="Roos D."/>
            <person name="Caler E."/>
            <person name="Lorenzi H."/>
        </authorList>
    </citation>
    <scope>NUCLEOTIDE SEQUENCE [LARGE SCALE GENOMIC DNA]</scope>
    <source>
        <strain evidence="2 3">FOU</strain>
    </source>
</reference>
<feature type="compositionally biased region" description="Basic and acidic residues" evidence="1">
    <location>
        <begin position="846"/>
        <end position="861"/>
    </location>
</feature>
<feature type="compositionally biased region" description="Low complexity" evidence="1">
    <location>
        <begin position="249"/>
        <end position="259"/>
    </location>
</feature>
<dbReference type="Proteomes" id="UP000028838">
    <property type="component" value="Unassembled WGS sequence"/>
</dbReference>
<feature type="compositionally biased region" description="Low complexity" evidence="1">
    <location>
        <begin position="423"/>
        <end position="446"/>
    </location>
</feature>
<evidence type="ECO:0000313" key="2">
    <source>
        <dbReference type="EMBL" id="KFG43834.1"/>
    </source>
</evidence>
<name>A0A086KHG6_TOXGO</name>
<feature type="compositionally biased region" description="Low complexity" evidence="1">
    <location>
        <begin position="564"/>
        <end position="575"/>
    </location>
</feature>
<accession>A0A086KHG6</accession>
<protein>
    <submittedName>
        <fullName evidence="2">Uncharacterized protein</fullName>
    </submittedName>
</protein>
<feature type="compositionally biased region" description="Low complexity" evidence="1">
    <location>
        <begin position="146"/>
        <end position="157"/>
    </location>
</feature>
<feature type="compositionally biased region" description="Polar residues" evidence="1">
    <location>
        <begin position="749"/>
        <end position="758"/>
    </location>
</feature>
<feature type="compositionally biased region" description="Low complexity" evidence="1">
    <location>
        <begin position="306"/>
        <end position="320"/>
    </location>
</feature>
<feature type="compositionally biased region" description="Polar residues" evidence="1">
    <location>
        <begin position="701"/>
        <end position="716"/>
    </location>
</feature>
<sequence>MANALEPTGGISPVNAHKAEECVVQKEFSSLPRKTGETDNPAAEPPLATTFGCALQSSSTSPHCGLSASSPSPALPSSSPSSPETSSLSSVSSVSSSSSLFADPVPRRPRTSPLECPGAPPGSLKCSEASTSSPNSSRPVRRTRGALSEASSPSSAATLCAALSHPTAPTREAPPPSQASLPLCAVPLPSERSPSVSQAPEASAEAPSMPPSRLSSPSVSSASQNTAAKRRRIQPSPECPSLIPKEDLSLPPASISSSLPLPPAEEEPQAPKLASASTGADEAGDAKGARQAKNDATGMNAPAGRASVLLPSPASSPPLSAAVLAPKVSIVSRSPRHHSWIGTCAEENAGALKTETAPGPGTSAETVPPIGGLLDAATERLARSRAEQKDERDGEAQGRKMVDEETKQHFLLQLREQILGATSVSRSPSSLPAAASAPSAPQASAPVEGALAQAVETRGACGEEARKPEVEEPLRLQASRRSADDDVAASPQEPPFLTVAQLLQELAKRQHEASGSTSHQTREPSRPVCLPPQLQAPAAESRAAPLRLGAEISHEREHAEGTTRSSPALPSRSLLQACPGTTGGSIGGVEGVPGAAGASGASLETPGAFSRLPLDAKSSAGEGGAQAQPLAHQGPFPAQPGHSGNPTSAAKALSTGGESWALSPTLDNLRLNVKRASTAIHGTEYSGSDRFSRLVQGAQGSGTQLTLDTGSVSTEETLQESEREARRSLVREPLNKAAAAGPPQASIRPASTSSQGSKVSGAGGAHAGRKGEGGRGGKKETGGEEGDRGQQKGRGCCRKGPRDEGEGDKRGRAPGRDSKRESSERSRPGEGARSAMSPGQANAEGEESRLQVGETKKEKASRLASRPGVSGAPYASTRPRGSSKTQPKKELHHTPAAATDSLPPRCSRGAASDGLSTKAGTDKQDAACEVSPQAFPCCRRRLFCLHDIVGLFAGGAGVPSEKLLGDAPPLFPHTAVMAATLSQPRSAPTASSALLHALRSLASPAEAKPERQGCEDAKRPGGVQMAHATHLVPRDFVALNERRKGEMRSPKLVDLLHAGHSGDGEESARENRAVRRPSEGEKTRRTEAELEAQRDKFEGNAPEGETRCDSDSDDWEDEFSVAWLDSDDEAERPLETLRADVCGGLRTFFYFLHEAVEALRPQLLQAYRDHFAFLSSATKVSHLRNYEAILSRLKRRSPCRWTRLNIQMTFAELEALRELHSHRQSTCKALLGHAALSTLFSPLSSGPFPGERPACVDACLLPFSGFFPSPSALAACTFSPFSLSTPGASSSPAPQTAASASRLASSASSASAASAASAAKTFLASPASRQPTGASAGDLAAGAPAKDLEKLQEAERQSSLAALRSLAATLKAAAAASLQGLAPRVSASGATDPDADGTVAPLPGQMAPKKEKKGQFLALASTHAPATHSEKECKPAVSGS</sequence>
<evidence type="ECO:0000313" key="3">
    <source>
        <dbReference type="Proteomes" id="UP000028838"/>
    </source>
</evidence>
<feature type="region of interest" description="Disordered" evidence="1">
    <location>
        <begin position="607"/>
        <end position="656"/>
    </location>
</feature>
<evidence type="ECO:0000256" key="1">
    <source>
        <dbReference type="SAM" id="MobiDB-lite"/>
    </source>
</evidence>
<feature type="compositionally biased region" description="Low complexity" evidence="1">
    <location>
        <begin position="193"/>
        <end position="223"/>
    </location>
</feature>
<feature type="compositionally biased region" description="Low complexity" evidence="1">
    <location>
        <begin position="66"/>
        <end position="100"/>
    </location>
</feature>
<gene>
    <name evidence="2" type="ORF">TGFOU_319520</name>
</gene>
<feature type="region of interest" description="Disordered" evidence="1">
    <location>
        <begin position="1384"/>
        <end position="1440"/>
    </location>
</feature>
<dbReference type="OrthoDB" id="10428361at2759"/>
<dbReference type="VEuPathDB" id="ToxoDB:TGFOU_319520"/>
<feature type="compositionally biased region" description="Basic and acidic residues" evidence="1">
    <location>
        <begin position="720"/>
        <end position="734"/>
    </location>
</feature>
<proteinExistence type="predicted"/>
<comment type="caution">
    <text evidence="2">The sequence shown here is derived from an EMBL/GenBank/DDBJ whole genome shotgun (WGS) entry which is preliminary data.</text>
</comment>
<feature type="region of interest" description="Disordered" evidence="1">
    <location>
        <begin position="423"/>
        <end position="590"/>
    </location>
</feature>
<feature type="region of interest" description="Disordered" evidence="1">
    <location>
        <begin position="699"/>
        <end position="919"/>
    </location>
</feature>
<feature type="compositionally biased region" description="Basic and acidic residues" evidence="1">
    <location>
        <begin position="461"/>
        <end position="474"/>
    </location>
</feature>
<feature type="compositionally biased region" description="Basic and acidic residues" evidence="1">
    <location>
        <begin position="1060"/>
        <end position="1110"/>
    </location>
</feature>
<feature type="region of interest" description="Disordered" evidence="1">
    <location>
        <begin position="382"/>
        <end position="402"/>
    </location>
</feature>
<feature type="region of interest" description="Disordered" evidence="1">
    <location>
        <begin position="28"/>
        <end position="320"/>
    </location>
</feature>
<dbReference type="EMBL" id="AEYH02002033">
    <property type="protein sequence ID" value="KFG43834.1"/>
    <property type="molecule type" value="Genomic_DNA"/>
</dbReference>
<feature type="compositionally biased region" description="Basic and acidic residues" evidence="1">
    <location>
        <begin position="552"/>
        <end position="561"/>
    </location>
</feature>
<feature type="compositionally biased region" description="Gly residues" evidence="1">
    <location>
        <begin position="581"/>
        <end position="590"/>
    </location>
</feature>
<feature type="region of interest" description="Disordered" evidence="1">
    <location>
        <begin position="1056"/>
        <end position="1114"/>
    </location>
</feature>
<organism evidence="2 3">
    <name type="scientific">Toxoplasma gondii FOU</name>
    <dbReference type="NCBI Taxonomy" id="943167"/>
    <lineage>
        <taxon>Eukaryota</taxon>
        <taxon>Sar</taxon>
        <taxon>Alveolata</taxon>
        <taxon>Apicomplexa</taxon>
        <taxon>Conoidasida</taxon>
        <taxon>Coccidia</taxon>
        <taxon>Eucoccidiorida</taxon>
        <taxon>Eimeriorina</taxon>
        <taxon>Sarcocystidae</taxon>
        <taxon>Toxoplasma</taxon>
    </lineage>
</organism>
<feature type="compositionally biased region" description="Polar residues" evidence="1">
    <location>
        <begin position="128"/>
        <end position="138"/>
    </location>
</feature>
<feature type="compositionally biased region" description="Basic and acidic residues" evidence="1">
    <location>
        <begin position="800"/>
        <end position="830"/>
    </location>
</feature>